<protein>
    <recommendedName>
        <fullName evidence="11">G-protein coupled receptors family 1 profile domain-containing protein</fullName>
    </recommendedName>
</protein>
<comment type="similarity">
    <text evidence="9">Belongs to the G-protein coupled receptor 1 family.</text>
</comment>
<dbReference type="RefSeq" id="XP_038069271.1">
    <property type="nucleotide sequence ID" value="XM_038213343.1"/>
</dbReference>
<feature type="transmembrane region" description="Helical" evidence="10">
    <location>
        <begin position="143"/>
        <end position="163"/>
    </location>
</feature>
<proteinExistence type="inferred from homology"/>
<keyword evidence="6 10" id="KW-0472">Membrane</keyword>
<keyword evidence="3 9" id="KW-0812">Transmembrane</keyword>
<evidence type="ECO:0000256" key="2">
    <source>
        <dbReference type="ARBA" id="ARBA00022475"/>
    </source>
</evidence>
<evidence type="ECO:0000256" key="10">
    <source>
        <dbReference type="SAM" id="Phobius"/>
    </source>
</evidence>
<dbReference type="InterPro" id="IPR017452">
    <property type="entry name" value="GPCR_Rhodpsn_7TM"/>
</dbReference>
<dbReference type="SUPFAM" id="SSF81321">
    <property type="entry name" value="Family A G protein-coupled receptor-like"/>
    <property type="match status" value="1"/>
</dbReference>
<comment type="subcellular location">
    <subcellularLocation>
        <location evidence="1">Cell membrane</location>
        <topology evidence="1">Multi-pass membrane protein</topology>
    </subcellularLocation>
</comment>
<dbReference type="CDD" id="cd00637">
    <property type="entry name" value="7tm_classA_rhodopsin-like"/>
    <property type="match status" value="1"/>
</dbReference>
<evidence type="ECO:0000256" key="8">
    <source>
        <dbReference type="ARBA" id="ARBA00023224"/>
    </source>
</evidence>
<evidence type="ECO:0000256" key="4">
    <source>
        <dbReference type="ARBA" id="ARBA00022989"/>
    </source>
</evidence>
<dbReference type="GeneID" id="119738447"/>
<feature type="domain" description="G-protein coupled receptors family 1 profile" evidence="11">
    <location>
        <begin position="38"/>
        <end position="315"/>
    </location>
</feature>
<dbReference type="PROSITE" id="PS00237">
    <property type="entry name" value="G_PROTEIN_RECEP_F1_1"/>
    <property type="match status" value="1"/>
</dbReference>
<feature type="transmembrane region" description="Helical" evidence="10">
    <location>
        <begin position="267"/>
        <end position="290"/>
    </location>
</feature>
<evidence type="ECO:0000256" key="7">
    <source>
        <dbReference type="ARBA" id="ARBA00023170"/>
    </source>
</evidence>
<dbReference type="EnsemblMetazoa" id="XM_038213343.1">
    <property type="protein sequence ID" value="XP_038069271.1"/>
    <property type="gene ID" value="LOC119738447"/>
</dbReference>
<dbReference type="PRINTS" id="PR00237">
    <property type="entry name" value="GPCRRHODOPSN"/>
</dbReference>
<dbReference type="Proteomes" id="UP000887568">
    <property type="component" value="Unplaced"/>
</dbReference>
<evidence type="ECO:0000256" key="3">
    <source>
        <dbReference type="ARBA" id="ARBA00022692"/>
    </source>
</evidence>
<keyword evidence="8 9" id="KW-0807">Transducer</keyword>
<evidence type="ECO:0000313" key="13">
    <source>
        <dbReference type="Proteomes" id="UP000887568"/>
    </source>
</evidence>
<dbReference type="OrthoDB" id="10044919at2759"/>
<keyword evidence="4 10" id="KW-1133">Transmembrane helix</keyword>
<accession>A0A914B195</accession>
<feature type="transmembrane region" description="Helical" evidence="10">
    <location>
        <begin position="103"/>
        <end position="122"/>
    </location>
</feature>
<feature type="transmembrane region" description="Helical" evidence="10">
    <location>
        <begin position="22"/>
        <end position="47"/>
    </location>
</feature>
<keyword evidence="2" id="KW-1003">Cell membrane</keyword>
<dbReference type="PANTHER" id="PTHR24228">
    <property type="entry name" value="B2 BRADYKININ RECEPTOR/ANGIOTENSIN II RECEPTOR"/>
    <property type="match status" value="1"/>
</dbReference>
<feature type="transmembrane region" description="Helical" evidence="10">
    <location>
        <begin position="296"/>
        <end position="317"/>
    </location>
</feature>
<keyword evidence="5 9" id="KW-0297">G-protein coupled receptor</keyword>
<dbReference type="Gene3D" id="1.20.1070.10">
    <property type="entry name" value="Rhodopsin 7-helix transmembrane proteins"/>
    <property type="match status" value="1"/>
</dbReference>
<dbReference type="AlphaFoldDB" id="A0A914B195"/>
<evidence type="ECO:0000256" key="6">
    <source>
        <dbReference type="ARBA" id="ARBA00023136"/>
    </source>
</evidence>
<evidence type="ECO:0000256" key="5">
    <source>
        <dbReference type="ARBA" id="ARBA00023040"/>
    </source>
</evidence>
<dbReference type="GO" id="GO:0005886">
    <property type="term" value="C:plasma membrane"/>
    <property type="evidence" value="ECO:0007669"/>
    <property type="project" value="UniProtKB-SubCell"/>
</dbReference>
<feature type="transmembrane region" description="Helical" evidence="10">
    <location>
        <begin position="175"/>
        <end position="196"/>
    </location>
</feature>
<keyword evidence="7 9" id="KW-0675">Receptor</keyword>
<dbReference type="OMA" id="IGANTIM"/>
<keyword evidence="13" id="KW-1185">Reference proteome</keyword>
<evidence type="ECO:0000256" key="1">
    <source>
        <dbReference type="ARBA" id="ARBA00004651"/>
    </source>
</evidence>
<name>A0A914B195_PATMI</name>
<evidence type="ECO:0000259" key="11">
    <source>
        <dbReference type="PROSITE" id="PS50262"/>
    </source>
</evidence>
<dbReference type="InterPro" id="IPR000276">
    <property type="entry name" value="GPCR_Rhodpsn"/>
</dbReference>
<organism evidence="12 13">
    <name type="scientific">Patiria miniata</name>
    <name type="common">Bat star</name>
    <name type="synonym">Asterina miniata</name>
    <dbReference type="NCBI Taxonomy" id="46514"/>
    <lineage>
        <taxon>Eukaryota</taxon>
        <taxon>Metazoa</taxon>
        <taxon>Echinodermata</taxon>
        <taxon>Eleutherozoa</taxon>
        <taxon>Asterozoa</taxon>
        <taxon>Asteroidea</taxon>
        <taxon>Valvatacea</taxon>
        <taxon>Valvatida</taxon>
        <taxon>Asterinidae</taxon>
        <taxon>Patiria</taxon>
    </lineage>
</organism>
<sequence length="360" mass="39951">MDDVNSTIAILQLNVPGDVHLILLHVVYGIAFIAGTTGNSLVILAVLLSKKLRTTTNAFVVNLSVADLLTCLMLPAYAIYVQALLFGIGDTLVGFWVGIVTKVIEYTTLGCSILTLMCIALNRWLLISRPLTTYLKVYTPKKIALWLVFTWVMSFVVIIIPPLVPGQIMRTFRVVMAVVMFPVPSIVIITCYALIWRRINRLVKRKADSASTHEVSNEPITHISTVTQLDGIASRSDSTRPQASSKSAKMTGNCQLIRHQTHVTKNMFYVVCAFVLCVGPSAVSLSMGIYDRASLVGEYAFAVLLFNSCINPLIYATKHRDFKTVFRCIVRRQWDNIPEPSDFLNAARRSKCCGRNNSSV</sequence>
<evidence type="ECO:0000256" key="9">
    <source>
        <dbReference type="RuleBase" id="RU000688"/>
    </source>
</evidence>
<dbReference type="PANTHER" id="PTHR24228:SF72">
    <property type="entry name" value="G-PROTEIN COUPLED RECEPTORS FAMILY 1 PROFILE DOMAIN-CONTAINING PROTEIN"/>
    <property type="match status" value="1"/>
</dbReference>
<evidence type="ECO:0000313" key="12">
    <source>
        <dbReference type="EnsemblMetazoa" id="XP_038069271.1"/>
    </source>
</evidence>
<dbReference type="GO" id="GO:0004930">
    <property type="term" value="F:G protein-coupled receptor activity"/>
    <property type="evidence" value="ECO:0007669"/>
    <property type="project" value="UniProtKB-KW"/>
</dbReference>
<dbReference type="PROSITE" id="PS50262">
    <property type="entry name" value="G_PROTEIN_RECEP_F1_2"/>
    <property type="match status" value="1"/>
</dbReference>
<dbReference type="Pfam" id="PF00001">
    <property type="entry name" value="7tm_1"/>
    <property type="match status" value="1"/>
</dbReference>
<feature type="transmembrane region" description="Helical" evidence="10">
    <location>
        <begin position="59"/>
        <end position="83"/>
    </location>
</feature>
<reference evidence="12" key="1">
    <citation type="submission" date="2022-11" db="UniProtKB">
        <authorList>
            <consortium name="EnsemblMetazoa"/>
        </authorList>
    </citation>
    <scope>IDENTIFICATION</scope>
</reference>